<evidence type="ECO:0000313" key="1">
    <source>
        <dbReference type="EMBL" id="CAD6184906.1"/>
    </source>
</evidence>
<dbReference type="OrthoDB" id="19988at2759"/>
<dbReference type="PANTHER" id="PTHR15922">
    <property type="entry name" value="NEUROBLASTOMA-AMPLIFIED SEQUENCE"/>
    <property type="match status" value="1"/>
</dbReference>
<dbReference type="AlphaFoldDB" id="A0A8S1GNV3"/>
<protein>
    <submittedName>
        <fullName evidence="1">Uncharacterized protein</fullName>
    </submittedName>
</protein>
<reference evidence="1" key="1">
    <citation type="submission" date="2020-10" db="EMBL/GenBank/DDBJ databases">
        <authorList>
            <person name="Kikuchi T."/>
        </authorList>
    </citation>
    <scope>NUCLEOTIDE SEQUENCE</scope>
    <source>
        <strain evidence="1">NKZ352</strain>
    </source>
</reference>
<dbReference type="GO" id="GO:0070939">
    <property type="term" value="C:Dsl1/NZR complex"/>
    <property type="evidence" value="ECO:0007669"/>
    <property type="project" value="TreeGrafter"/>
</dbReference>
<sequence>MYSTLEKYRKTLIPGEVQADLDKFKRASQILSFKELTRITAHESATFALSMALLADFDENEPSWTTSDQLLRYEKSIRCFSDRLPLSTIIQIPAGNLLAAANQEDSSITAIDRLADYGCDKSRFVGDAEYRKETIVGLAMTEVEQQFQDALELAEKYHLDAWDLHMASLENALTSLTIAEAKQILKSRGHLAKLRTRPEDFQKTLRSSVLPLLSSNEQFIAYLSLFSENEPEKKASPVLKKVLEKKKDVKAVKMFTDVKYLTNLIVSIPDKILWSLIDVFLIIPIGVEACELAARQLLDGTDVRPPGHPLTLFLLLRRDVEEFLELVAIKSRDEEIAYLERAAMYVEATPNVPQELKDCVKKRLEAMTSSREATASPDSESFTFGSSSDVGNAIMNRRRR</sequence>
<evidence type="ECO:0000313" key="2">
    <source>
        <dbReference type="Proteomes" id="UP000835052"/>
    </source>
</evidence>
<proteinExistence type="predicted"/>
<accession>A0A8S1GNV3</accession>
<gene>
    <name evidence="1" type="ORF">CAUJ_LOCUS825</name>
</gene>
<keyword evidence="2" id="KW-1185">Reference proteome</keyword>
<comment type="caution">
    <text evidence="1">The sequence shown here is derived from an EMBL/GenBank/DDBJ whole genome shotgun (WGS) entry which is preliminary data.</text>
</comment>
<dbReference type="GO" id="GO:0006890">
    <property type="term" value="P:retrograde vesicle-mediated transport, Golgi to endoplasmic reticulum"/>
    <property type="evidence" value="ECO:0007669"/>
    <property type="project" value="TreeGrafter"/>
</dbReference>
<name>A0A8S1GNV3_9PELO</name>
<organism evidence="1 2">
    <name type="scientific">Caenorhabditis auriculariae</name>
    <dbReference type="NCBI Taxonomy" id="2777116"/>
    <lineage>
        <taxon>Eukaryota</taxon>
        <taxon>Metazoa</taxon>
        <taxon>Ecdysozoa</taxon>
        <taxon>Nematoda</taxon>
        <taxon>Chromadorea</taxon>
        <taxon>Rhabditida</taxon>
        <taxon>Rhabditina</taxon>
        <taxon>Rhabditomorpha</taxon>
        <taxon>Rhabditoidea</taxon>
        <taxon>Rhabditidae</taxon>
        <taxon>Peloderinae</taxon>
        <taxon>Caenorhabditis</taxon>
    </lineage>
</organism>
<dbReference type="GO" id="GO:0000149">
    <property type="term" value="F:SNARE binding"/>
    <property type="evidence" value="ECO:0007669"/>
    <property type="project" value="TreeGrafter"/>
</dbReference>
<dbReference type="EMBL" id="CAJGYM010000001">
    <property type="protein sequence ID" value="CAD6184906.1"/>
    <property type="molecule type" value="Genomic_DNA"/>
</dbReference>
<dbReference type="Proteomes" id="UP000835052">
    <property type="component" value="Unassembled WGS sequence"/>
</dbReference>
<dbReference type="PANTHER" id="PTHR15922:SF2">
    <property type="entry name" value="NBAS SUBUNIT OF NRZ TETHERING COMPLEX"/>
    <property type="match status" value="1"/>
</dbReference>